<dbReference type="PANTHER" id="PTHR43447">
    <property type="entry name" value="ALPHA-AMYLASE"/>
    <property type="match status" value="1"/>
</dbReference>
<evidence type="ECO:0000256" key="3">
    <source>
        <dbReference type="ARBA" id="ARBA00022723"/>
    </source>
</evidence>
<dbReference type="EC" id="3.2.1.1" evidence="8"/>
<dbReference type="InterPro" id="IPR013780">
    <property type="entry name" value="Glyco_hydro_b"/>
</dbReference>
<gene>
    <name evidence="8" type="ORF">ACFSBK_01470</name>
</gene>
<accession>A0ABW4NJT4</accession>
<evidence type="ECO:0000256" key="2">
    <source>
        <dbReference type="ARBA" id="ARBA00008061"/>
    </source>
</evidence>
<keyword evidence="5" id="KW-0119">Carbohydrate metabolism</keyword>
<dbReference type="SUPFAM" id="SSF51011">
    <property type="entry name" value="Glycosyl hydrolase domain"/>
    <property type="match status" value="1"/>
</dbReference>
<evidence type="ECO:0000256" key="1">
    <source>
        <dbReference type="ARBA" id="ARBA00001913"/>
    </source>
</evidence>
<protein>
    <submittedName>
        <fullName evidence="8">Alpha-amylase</fullName>
        <ecNumber evidence="8">3.2.1.1</ecNumber>
    </submittedName>
</protein>
<dbReference type="EMBL" id="JBHUFF010000006">
    <property type="protein sequence ID" value="MFD1798531.1"/>
    <property type="molecule type" value="Genomic_DNA"/>
</dbReference>
<keyword evidence="3" id="KW-0479">Metal-binding</keyword>
<organism evidence="8 9">
    <name type="scientific">Carnobacterium antarcticum</name>
    <dbReference type="NCBI Taxonomy" id="2126436"/>
    <lineage>
        <taxon>Bacteria</taxon>
        <taxon>Bacillati</taxon>
        <taxon>Bacillota</taxon>
        <taxon>Bacilli</taxon>
        <taxon>Lactobacillales</taxon>
        <taxon>Carnobacteriaceae</taxon>
        <taxon>Carnobacterium</taxon>
    </lineage>
</organism>
<comment type="caution">
    <text evidence="8">The sequence shown here is derived from an EMBL/GenBank/DDBJ whole genome shotgun (WGS) entry which is preliminary data.</text>
</comment>
<dbReference type="Gene3D" id="2.40.30.140">
    <property type="match status" value="1"/>
</dbReference>
<dbReference type="CDD" id="cd11318">
    <property type="entry name" value="AmyAc_bac_fung_AmyA"/>
    <property type="match status" value="1"/>
</dbReference>
<evidence type="ECO:0000313" key="8">
    <source>
        <dbReference type="EMBL" id="MFD1798531.1"/>
    </source>
</evidence>
<dbReference type="SUPFAM" id="SSF51445">
    <property type="entry name" value="(Trans)glycosidases"/>
    <property type="match status" value="1"/>
</dbReference>
<comment type="similarity">
    <text evidence="2">Belongs to the glycosyl hydrolase 13 family.</text>
</comment>
<dbReference type="Pfam" id="PF09154">
    <property type="entry name" value="Alpha-amy_C_pro"/>
    <property type="match status" value="1"/>
</dbReference>
<dbReference type="RefSeq" id="WP_058919584.1">
    <property type="nucleotide sequence ID" value="NZ_JBHSQC010000005.1"/>
</dbReference>
<keyword evidence="4 8" id="KW-0378">Hydrolase</keyword>
<evidence type="ECO:0000256" key="4">
    <source>
        <dbReference type="ARBA" id="ARBA00022801"/>
    </source>
</evidence>
<dbReference type="Gene3D" id="3.20.20.80">
    <property type="entry name" value="Glycosidases"/>
    <property type="match status" value="1"/>
</dbReference>
<dbReference type="InterPro" id="IPR017853">
    <property type="entry name" value="GH"/>
</dbReference>
<dbReference type="SMART" id="SM00642">
    <property type="entry name" value="Aamy"/>
    <property type="match status" value="1"/>
</dbReference>
<dbReference type="InterPro" id="IPR015237">
    <property type="entry name" value="Alpha-amylase_C_pro"/>
</dbReference>
<name>A0ABW4NJT4_9LACT</name>
<dbReference type="InterPro" id="IPR013776">
    <property type="entry name" value="A-amylase_thermo"/>
</dbReference>
<keyword evidence="6 8" id="KW-0326">Glycosidase</keyword>
<proteinExistence type="inferred from homology"/>
<evidence type="ECO:0000313" key="9">
    <source>
        <dbReference type="Proteomes" id="UP001597285"/>
    </source>
</evidence>
<dbReference type="NCBIfam" id="NF006968">
    <property type="entry name" value="PRK09441.1-1"/>
    <property type="match status" value="1"/>
</dbReference>
<evidence type="ECO:0000256" key="5">
    <source>
        <dbReference type="ARBA" id="ARBA00023277"/>
    </source>
</evidence>
<comment type="cofactor">
    <cofactor evidence="1">
        <name>Ca(2+)</name>
        <dbReference type="ChEBI" id="CHEBI:29108"/>
    </cofactor>
</comment>
<dbReference type="InterPro" id="IPR006047">
    <property type="entry name" value="GH13_cat_dom"/>
</dbReference>
<keyword evidence="9" id="KW-1185">Reference proteome</keyword>
<reference evidence="9" key="1">
    <citation type="journal article" date="2019" name="Int. J. Syst. Evol. Microbiol.">
        <title>The Global Catalogue of Microorganisms (GCM) 10K type strain sequencing project: providing services to taxonomists for standard genome sequencing and annotation.</title>
        <authorList>
            <consortium name="The Broad Institute Genomics Platform"/>
            <consortium name="The Broad Institute Genome Sequencing Center for Infectious Disease"/>
            <person name="Wu L."/>
            <person name="Ma J."/>
        </authorList>
    </citation>
    <scope>NUCLEOTIDE SEQUENCE [LARGE SCALE GENOMIC DNA]</scope>
    <source>
        <strain evidence="9">KCTC 42143</strain>
    </source>
</reference>
<dbReference type="PIRSF" id="PIRSF001021">
    <property type="entry name" value="Alph-amls_thrmst"/>
    <property type="match status" value="1"/>
</dbReference>
<dbReference type="Gene3D" id="2.60.40.1180">
    <property type="entry name" value="Golgi alpha-mannosidase II"/>
    <property type="match status" value="1"/>
</dbReference>
<evidence type="ECO:0000259" key="7">
    <source>
        <dbReference type="SMART" id="SM00642"/>
    </source>
</evidence>
<evidence type="ECO:0000256" key="6">
    <source>
        <dbReference type="ARBA" id="ARBA00023295"/>
    </source>
</evidence>
<dbReference type="NCBIfam" id="NF006969">
    <property type="entry name" value="PRK09441.1-2"/>
    <property type="match status" value="1"/>
</dbReference>
<sequence length="495" mass="56831">MKENGIMMQYFEWHLEADGKHWERLKADAEHLSKMGVTGVWIPPCFKATGINDVGYGIYDLYDLGEFDQKDAIRTKYGTKKELKAAVDELHKYDIQVYADIVLNHKAGADETERFMASEVNPDDRNQTISEPYEIEGWTKFTFPGRKGTYSDFQWSWVHFSGIDYNQENGKKAIYRIEGENKGWANDDKVNNEYGNYDYLMYADIDYAHPGVIEETKKWAKWFIEETGVDGFRLDAVKHINENFIYDLVKTIRNEFGEQFFVVGEYWDSAYESVEGYLEDQDFNLALVDVGLHTNLEQASKSGNEYDLCQLFDATLMKKNSSYSVTFVDNHDSQPGQSLESFVESWFKPLAYGVILLRAEGYPCLFYGDYYGIQGENPIAPQQEMIDKLLYIRTHHAYGEQVDYFDHPNCIGWTRLGNEQHPYGCAVVLSNGEAGYKEMQMGKQHAGETFADYTGNHEEKVVIDENGNGYFLVQAGSISVWAKEGVKPEEAAEEK</sequence>
<dbReference type="Pfam" id="PF00128">
    <property type="entry name" value="Alpha-amylase"/>
    <property type="match status" value="1"/>
</dbReference>
<feature type="domain" description="Glycosyl hydrolase family 13 catalytic" evidence="7">
    <location>
        <begin position="5"/>
        <end position="393"/>
    </location>
</feature>
<dbReference type="GO" id="GO:0004556">
    <property type="term" value="F:alpha-amylase activity"/>
    <property type="evidence" value="ECO:0007669"/>
    <property type="project" value="UniProtKB-EC"/>
</dbReference>
<dbReference type="Proteomes" id="UP001597285">
    <property type="component" value="Unassembled WGS sequence"/>
</dbReference>